<dbReference type="FunFam" id="1.25.40.10:FF:000202">
    <property type="entry name" value="Unplaced genomic scaffold supercont1.7, whole genome shotgun sequence"/>
    <property type="match status" value="1"/>
</dbReference>
<dbReference type="InterPro" id="IPR045153">
    <property type="entry name" value="Est1/Ebs1-like"/>
</dbReference>
<dbReference type="PANTHER" id="PTHR15696:SF0">
    <property type="entry name" value="TELOMERASE-BINDING PROTEIN EST1A"/>
    <property type="match status" value="1"/>
</dbReference>
<feature type="compositionally biased region" description="Polar residues" evidence="1">
    <location>
        <begin position="18"/>
        <end position="27"/>
    </location>
</feature>
<dbReference type="EMBL" id="CAJVPG010000422">
    <property type="protein sequence ID" value="CAG8405188.1"/>
    <property type="molecule type" value="Genomic_DNA"/>
</dbReference>
<dbReference type="GO" id="GO:0005697">
    <property type="term" value="C:telomerase holoenzyme complex"/>
    <property type="evidence" value="ECO:0007669"/>
    <property type="project" value="TreeGrafter"/>
</dbReference>
<name>A0A9W4JNN6_9EURO</name>
<keyword evidence="3" id="KW-1185">Reference proteome</keyword>
<evidence type="ECO:0008006" key="4">
    <source>
        <dbReference type="Google" id="ProtNLM"/>
    </source>
</evidence>
<reference evidence="2" key="1">
    <citation type="submission" date="2021-07" db="EMBL/GenBank/DDBJ databases">
        <authorList>
            <person name="Branca A.L. A."/>
        </authorList>
    </citation>
    <scope>NUCLEOTIDE SEQUENCE</scope>
</reference>
<dbReference type="OrthoDB" id="2017974at2759"/>
<accession>A0A9W4JNN6</accession>
<dbReference type="Gene3D" id="1.25.40.10">
    <property type="entry name" value="Tetratricopeptide repeat domain"/>
    <property type="match status" value="1"/>
</dbReference>
<gene>
    <name evidence="2" type="ORF">PSALAMII_LOCUS8206</name>
</gene>
<dbReference type="GO" id="GO:0070034">
    <property type="term" value="F:telomerase RNA binding"/>
    <property type="evidence" value="ECO:0007669"/>
    <property type="project" value="TreeGrafter"/>
</dbReference>
<proteinExistence type="predicted"/>
<feature type="compositionally biased region" description="Basic and acidic residues" evidence="1">
    <location>
        <begin position="66"/>
        <end position="75"/>
    </location>
</feature>
<dbReference type="GO" id="GO:0000184">
    <property type="term" value="P:nuclear-transcribed mRNA catabolic process, nonsense-mediated decay"/>
    <property type="evidence" value="ECO:0007669"/>
    <property type="project" value="TreeGrafter"/>
</dbReference>
<sequence length="757" mass="85869">MKRLFSEELMSESMGSHRYSTTPTRPHSTGVLADECTLDSIGSSMRVLKSPARTSVGQVSKRRRDGCRVSRESRRPSAACHVKTTVAQFIPERVADLKVNPNAKRDRPDPRDLTTRPELQRSISNPVAGPSNAALDSPAIQSCGIQNQALDIRSRECYPIKDELTDGDLKMGELGADWLKPKKEEDLPEPTLEMFRQPDTHPITEDQLIKEVRGIYTGLVMVEKKCMELDKQQSESRAELLNSQWQVLVSVHRTLLYEHHDFFLASQHPSAGPVLKNLAEKYAMPARMWKYAIHSFLELLRQKLPGSVEYMLDFIYLSYSMMTLLLESVPGFKETWIECLGDLARYRMAVEEFDKKDRDLWAGVSRYWYNQDANRSPENGRIQHHLAVLSRPDVLQQFFHYTKALISVRPFPNARDSIVQLLAPFMNTPTARLSLTTLFVTAHGALLMQKPAGAFAARAYQFLVTLRRDIKTLLGQQKQIGVQITSCNIAAIFQYGNTGGVMETEFTLKERPATAEERMSAMQWASSASPSIAPCNDISSQLVFQASSLAFHTLIVMLDQTGDQNMYPSVHISMAFIWCLTLNPAAIQRVEPLVPWAKVAAYLNGLFEPDTIINKIENEQFPLFDTPVNQLPEDFLIRGQAWSRLYYPERFFEDAPSEDDRPTIEDSSIVIPRRHRCLWLGVRIATVCLALSLIHSNQLIFGQFARWITYDQTRRFGVTQLAASYTPTAENTAHLDGCIYPFSPRAQSQHDQQMQDV</sequence>
<dbReference type="SUPFAM" id="SSF48452">
    <property type="entry name" value="TPR-like"/>
    <property type="match status" value="1"/>
</dbReference>
<protein>
    <recommendedName>
        <fullName evidence="4">DNA/RNA-binding domain-containing protein</fullName>
    </recommendedName>
</protein>
<feature type="compositionally biased region" description="Basic and acidic residues" evidence="1">
    <location>
        <begin position="103"/>
        <end position="119"/>
    </location>
</feature>
<dbReference type="InterPro" id="IPR011990">
    <property type="entry name" value="TPR-like_helical_dom_sf"/>
</dbReference>
<feature type="region of interest" description="Disordered" evidence="1">
    <location>
        <begin position="1"/>
        <end position="30"/>
    </location>
</feature>
<evidence type="ECO:0000256" key="1">
    <source>
        <dbReference type="SAM" id="MobiDB-lite"/>
    </source>
</evidence>
<dbReference type="PANTHER" id="PTHR15696">
    <property type="entry name" value="SMG-7 SUPPRESSOR WITH MORPHOLOGICAL EFFECT ON GENITALIA PROTEIN 7"/>
    <property type="match status" value="1"/>
</dbReference>
<dbReference type="GO" id="GO:0042162">
    <property type="term" value="F:telomeric DNA binding"/>
    <property type="evidence" value="ECO:0007669"/>
    <property type="project" value="TreeGrafter"/>
</dbReference>
<comment type="caution">
    <text evidence="2">The sequence shown here is derived from an EMBL/GenBank/DDBJ whole genome shotgun (WGS) entry which is preliminary data.</text>
</comment>
<evidence type="ECO:0000313" key="3">
    <source>
        <dbReference type="Proteomes" id="UP001152649"/>
    </source>
</evidence>
<dbReference type="AlphaFoldDB" id="A0A9W4JNN6"/>
<dbReference type="Proteomes" id="UP001152649">
    <property type="component" value="Unassembled WGS sequence"/>
</dbReference>
<feature type="region of interest" description="Disordered" evidence="1">
    <location>
        <begin position="49"/>
        <end position="77"/>
    </location>
</feature>
<feature type="region of interest" description="Disordered" evidence="1">
    <location>
        <begin position="98"/>
        <end position="137"/>
    </location>
</feature>
<evidence type="ECO:0000313" key="2">
    <source>
        <dbReference type="EMBL" id="CAG8405188.1"/>
    </source>
</evidence>
<organism evidence="2 3">
    <name type="scientific">Penicillium salamii</name>
    <dbReference type="NCBI Taxonomy" id="1612424"/>
    <lineage>
        <taxon>Eukaryota</taxon>
        <taxon>Fungi</taxon>
        <taxon>Dikarya</taxon>
        <taxon>Ascomycota</taxon>
        <taxon>Pezizomycotina</taxon>
        <taxon>Eurotiomycetes</taxon>
        <taxon>Eurotiomycetidae</taxon>
        <taxon>Eurotiales</taxon>
        <taxon>Aspergillaceae</taxon>
        <taxon>Penicillium</taxon>
    </lineage>
</organism>